<gene>
    <name evidence="3" type="ORF">IMCC3135_20100</name>
</gene>
<dbReference type="CDD" id="cd05400">
    <property type="entry name" value="NT_2-5OAS_ClassI-CCAase"/>
    <property type="match status" value="1"/>
</dbReference>
<dbReference type="Pfam" id="PF18144">
    <property type="entry name" value="SMODS"/>
    <property type="match status" value="1"/>
</dbReference>
<organism evidence="3 4">
    <name type="scientific">Granulosicoccus antarcticus IMCC3135</name>
    <dbReference type="NCBI Taxonomy" id="1192854"/>
    <lineage>
        <taxon>Bacteria</taxon>
        <taxon>Pseudomonadati</taxon>
        <taxon>Pseudomonadota</taxon>
        <taxon>Gammaproteobacteria</taxon>
        <taxon>Chromatiales</taxon>
        <taxon>Granulosicoccaceae</taxon>
        <taxon>Granulosicoccus</taxon>
    </lineage>
</organism>
<evidence type="ECO:0000313" key="3">
    <source>
        <dbReference type="EMBL" id="ASJ74098.1"/>
    </source>
</evidence>
<evidence type="ECO:0000313" key="4">
    <source>
        <dbReference type="Proteomes" id="UP000250079"/>
    </source>
</evidence>
<dbReference type="OrthoDB" id="5569081at2"/>
<proteinExistence type="predicted"/>
<evidence type="ECO:0008006" key="5">
    <source>
        <dbReference type="Google" id="ProtNLM"/>
    </source>
</evidence>
<dbReference type="InterPro" id="IPR006116">
    <property type="entry name" value="NT_2-5OAS_ClassI-CCAase"/>
</dbReference>
<feature type="region of interest" description="Disordered" evidence="2">
    <location>
        <begin position="315"/>
        <end position="346"/>
    </location>
</feature>
<keyword evidence="1" id="KW-0051">Antiviral defense</keyword>
<accession>A0A2Z2NWJ4</accession>
<protein>
    <recommendedName>
        <fullName evidence="5">Nucleotidyltransferase</fullName>
    </recommendedName>
</protein>
<dbReference type="GO" id="GO:0016779">
    <property type="term" value="F:nucleotidyltransferase activity"/>
    <property type="evidence" value="ECO:0007669"/>
    <property type="project" value="InterPro"/>
</dbReference>
<feature type="compositionally biased region" description="Polar residues" evidence="2">
    <location>
        <begin position="333"/>
        <end position="346"/>
    </location>
</feature>
<dbReference type="KEGG" id="gai:IMCC3135_20100"/>
<dbReference type="Proteomes" id="UP000250079">
    <property type="component" value="Chromosome"/>
</dbReference>
<sequence>MGLQAHFNTFHNKIKLSREDEAYKKARERDNSITADVKEEFKDAGYPVIDDFLTGSHGNNTAIHPLSGDLDIDRTLVIDDDQAPENPLDPKKKTLSVLEDRGFKNAKIKMSCVTADYASDNVHIDYPIYKKSGDSYSLAIGKNNSDEKNREWSPSDPKGLKSWVKDQSVHAAPAEKKHDQYRRLVRYLKRWRDFKFSDPVLSKVYSIGLTVMAKECFVSDLDSEGFPSDLSALSQTVSQILDNEYFTCVDVDADRYKVQVALPVSPYRDIFDGSSADTGTQFRNRLKKMLSKLEEAEGLDDVRKQCQIMNELFGDDFPVPDAPKTPDGKAAKTFSSAGAVGTSQGA</sequence>
<keyword evidence="4" id="KW-1185">Reference proteome</keyword>
<name>A0A2Z2NWJ4_9GAMM</name>
<dbReference type="EMBL" id="CP018632">
    <property type="protein sequence ID" value="ASJ74098.1"/>
    <property type="molecule type" value="Genomic_DNA"/>
</dbReference>
<reference evidence="3 4" key="1">
    <citation type="submission" date="2016-12" db="EMBL/GenBank/DDBJ databases">
        <authorList>
            <person name="Song W.-J."/>
            <person name="Kurnit D.M."/>
        </authorList>
    </citation>
    <scope>NUCLEOTIDE SEQUENCE [LARGE SCALE GENOMIC DNA]</scope>
    <source>
        <strain evidence="3 4">IMCC3135</strain>
    </source>
</reference>
<dbReference type="RefSeq" id="WP_088919182.1">
    <property type="nucleotide sequence ID" value="NZ_CP018632.1"/>
</dbReference>
<dbReference type="AlphaFoldDB" id="A0A2Z2NWJ4"/>
<evidence type="ECO:0000256" key="2">
    <source>
        <dbReference type="SAM" id="MobiDB-lite"/>
    </source>
</evidence>
<evidence type="ECO:0000256" key="1">
    <source>
        <dbReference type="ARBA" id="ARBA00023118"/>
    </source>
</evidence>
<dbReference type="GO" id="GO:0051607">
    <property type="term" value="P:defense response to virus"/>
    <property type="evidence" value="ECO:0007669"/>
    <property type="project" value="UniProtKB-KW"/>
</dbReference>